<organism evidence="2 3">
    <name type="scientific">Tautonia plasticadhaerens</name>
    <dbReference type="NCBI Taxonomy" id="2527974"/>
    <lineage>
        <taxon>Bacteria</taxon>
        <taxon>Pseudomonadati</taxon>
        <taxon>Planctomycetota</taxon>
        <taxon>Planctomycetia</taxon>
        <taxon>Isosphaerales</taxon>
        <taxon>Isosphaeraceae</taxon>
        <taxon>Tautonia</taxon>
    </lineage>
</organism>
<sequence>MAKKLSEQLAELIKNSGNYSEIARKAGLDPSQVARIAKGERTGRKDTLDQIGQAMNLNLVMETRFKLGAAMAGKLDDDTSQEIREILSQCRGEIVEARKELAKATRRLEGMEQALDNVERLID</sequence>
<feature type="coiled-coil region" evidence="1">
    <location>
        <begin position="87"/>
        <end position="121"/>
    </location>
</feature>
<keyword evidence="1" id="KW-0175">Coiled coil</keyword>
<evidence type="ECO:0000313" key="2">
    <source>
        <dbReference type="EMBL" id="QDV37332.1"/>
    </source>
</evidence>
<dbReference type="GO" id="GO:0003677">
    <property type="term" value="F:DNA binding"/>
    <property type="evidence" value="ECO:0007669"/>
    <property type="project" value="InterPro"/>
</dbReference>
<dbReference type="Proteomes" id="UP000317835">
    <property type="component" value="Chromosome"/>
</dbReference>
<dbReference type="EMBL" id="CP036426">
    <property type="protein sequence ID" value="QDV37332.1"/>
    <property type="molecule type" value="Genomic_DNA"/>
</dbReference>
<evidence type="ECO:0000313" key="3">
    <source>
        <dbReference type="Proteomes" id="UP000317835"/>
    </source>
</evidence>
<protein>
    <submittedName>
        <fullName evidence="2">Uncharacterized protein</fullName>
    </submittedName>
</protein>
<dbReference type="CDD" id="cd00093">
    <property type="entry name" value="HTH_XRE"/>
    <property type="match status" value="1"/>
</dbReference>
<dbReference type="AlphaFoldDB" id="A0A518H902"/>
<accession>A0A518H902</accession>
<dbReference type="SUPFAM" id="SSF47413">
    <property type="entry name" value="lambda repressor-like DNA-binding domains"/>
    <property type="match status" value="1"/>
</dbReference>
<keyword evidence="3" id="KW-1185">Reference proteome</keyword>
<gene>
    <name evidence="2" type="ORF">ElP_52680</name>
</gene>
<name>A0A518H902_9BACT</name>
<dbReference type="InterPro" id="IPR010982">
    <property type="entry name" value="Lambda_DNA-bd_dom_sf"/>
</dbReference>
<dbReference type="InterPro" id="IPR001387">
    <property type="entry name" value="Cro/C1-type_HTH"/>
</dbReference>
<dbReference type="KEGG" id="tpla:ElP_52680"/>
<evidence type="ECO:0000256" key="1">
    <source>
        <dbReference type="SAM" id="Coils"/>
    </source>
</evidence>
<dbReference type="RefSeq" id="WP_145274979.1">
    <property type="nucleotide sequence ID" value="NZ_CP036426.1"/>
</dbReference>
<reference evidence="2 3" key="1">
    <citation type="submission" date="2019-02" db="EMBL/GenBank/DDBJ databases">
        <title>Deep-cultivation of Planctomycetes and their phenomic and genomic characterization uncovers novel biology.</title>
        <authorList>
            <person name="Wiegand S."/>
            <person name="Jogler M."/>
            <person name="Boedeker C."/>
            <person name="Pinto D."/>
            <person name="Vollmers J."/>
            <person name="Rivas-Marin E."/>
            <person name="Kohn T."/>
            <person name="Peeters S.H."/>
            <person name="Heuer A."/>
            <person name="Rast P."/>
            <person name="Oberbeckmann S."/>
            <person name="Bunk B."/>
            <person name="Jeske O."/>
            <person name="Meyerdierks A."/>
            <person name="Storesund J.E."/>
            <person name="Kallscheuer N."/>
            <person name="Luecker S."/>
            <person name="Lage O.M."/>
            <person name="Pohl T."/>
            <person name="Merkel B.J."/>
            <person name="Hornburger P."/>
            <person name="Mueller R.-W."/>
            <person name="Bruemmer F."/>
            <person name="Labrenz M."/>
            <person name="Spormann A.M."/>
            <person name="Op den Camp H."/>
            <person name="Overmann J."/>
            <person name="Amann R."/>
            <person name="Jetten M.S.M."/>
            <person name="Mascher T."/>
            <person name="Medema M.H."/>
            <person name="Devos D.P."/>
            <person name="Kaster A.-K."/>
            <person name="Ovreas L."/>
            <person name="Rohde M."/>
            <person name="Galperin M.Y."/>
            <person name="Jogler C."/>
        </authorList>
    </citation>
    <scope>NUCLEOTIDE SEQUENCE [LARGE SCALE GENOMIC DNA]</scope>
    <source>
        <strain evidence="2 3">ElP</strain>
    </source>
</reference>
<dbReference type="Gene3D" id="1.10.260.40">
    <property type="entry name" value="lambda repressor-like DNA-binding domains"/>
    <property type="match status" value="1"/>
</dbReference>
<proteinExistence type="predicted"/>